<organism evidence="5 6">
    <name type="scientific">Trapa natans</name>
    <name type="common">Water chestnut</name>
    <dbReference type="NCBI Taxonomy" id="22666"/>
    <lineage>
        <taxon>Eukaryota</taxon>
        <taxon>Viridiplantae</taxon>
        <taxon>Streptophyta</taxon>
        <taxon>Embryophyta</taxon>
        <taxon>Tracheophyta</taxon>
        <taxon>Spermatophyta</taxon>
        <taxon>Magnoliopsida</taxon>
        <taxon>eudicotyledons</taxon>
        <taxon>Gunneridae</taxon>
        <taxon>Pentapetalae</taxon>
        <taxon>rosids</taxon>
        <taxon>malvids</taxon>
        <taxon>Myrtales</taxon>
        <taxon>Lythraceae</taxon>
        <taxon>Trapa</taxon>
    </lineage>
</organism>
<dbReference type="InterPro" id="IPR008251">
    <property type="entry name" value="Chromo_shadow_dom"/>
</dbReference>
<name>A0AAN7RF09_TRANT</name>
<dbReference type="SMART" id="SM00300">
    <property type="entry name" value="ChSh"/>
    <property type="match status" value="1"/>
</dbReference>
<dbReference type="InterPro" id="IPR044251">
    <property type="entry name" value="LHP1-like"/>
</dbReference>
<evidence type="ECO:0000313" key="6">
    <source>
        <dbReference type="Proteomes" id="UP001346149"/>
    </source>
</evidence>
<evidence type="ECO:0000313" key="5">
    <source>
        <dbReference type="EMBL" id="KAK4801272.1"/>
    </source>
</evidence>
<dbReference type="PROSITE" id="PS00598">
    <property type="entry name" value="CHROMO_1"/>
    <property type="match status" value="1"/>
</dbReference>
<dbReference type="InterPro" id="IPR017984">
    <property type="entry name" value="Chromo_dom_subgr"/>
</dbReference>
<dbReference type="Gene3D" id="2.40.50.40">
    <property type="match status" value="2"/>
</dbReference>
<evidence type="ECO:0000256" key="3">
    <source>
        <dbReference type="SAM" id="MobiDB-lite"/>
    </source>
</evidence>
<dbReference type="PANTHER" id="PTHR47240:SF2">
    <property type="entry name" value="CHROMO DOMAIN-CONTAINING PROTEIN LHP1"/>
    <property type="match status" value="1"/>
</dbReference>
<dbReference type="GO" id="GO:0000792">
    <property type="term" value="C:heterochromatin"/>
    <property type="evidence" value="ECO:0007669"/>
    <property type="project" value="UniProtKB-ARBA"/>
</dbReference>
<dbReference type="GO" id="GO:0005634">
    <property type="term" value="C:nucleus"/>
    <property type="evidence" value="ECO:0007669"/>
    <property type="project" value="UniProtKB-SubCell"/>
</dbReference>
<feature type="compositionally biased region" description="Basic and acidic residues" evidence="3">
    <location>
        <begin position="49"/>
        <end position="65"/>
    </location>
</feature>
<feature type="region of interest" description="Disordered" evidence="3">
    <location>
        <begin position="1"/>
        <end position="65"/>
    </location>
</feature>
<dbReference type="GO" id="GO:0031507">
    <property type="term" value="P:heterochromatin formation"/>
    <property type="evidence" value="ECO:0007669"/>
    <property type="project" value="InterPro"/>
</dbReference>
<keyword evidence="2" id="KW-0539">Nucleus</keyword>
<sequence>MKEGANKKKSTVTGEEGWEPLEERGEEGEGGRGEEDDDEEGEGEDSDDEAHTDFDAREEEKEIERPKLDEGFYEIEAVRRKRIRKGKVQYLIKWRGWPETANTWEPLENLLSCSDVIDAFEESTQSGKQRLYRKRKRKSGVIHSQLRKKQNIQEQSYYISKSVEDSIHDELLTPVPIKSSTSEDLSREVDLTVNRQEALENRLVCNSQLSADRTDDPDYDPKLSELIGLVHLNGAGTENRIKKLQVPEGSGINNGILKPGSTDLNRCTGAKRRKSGTVKRFKPEVAPGEMDVDNATCGTHVRGIDNDDNLKVNSIPTRSDSSKVLPVITKIIKPIGFTSSGTNDDQSVLVTFRVMRSDGREEVVDNSFLKEHNPLLLIDFYEQHLRYNPMVQ</sequence>
<dbReference type="InterPro" id="IPR016197">
    <property type="entry name" value="Chromo-like_dom_sf"/>
</dbReference>
<comment type="caution">
    <text evidence="5">The sequence shown here is derived from an EMBL/GenBank/DDBJ whole genome shotgun (WGS) entry which is preliminary data.</text>
</comment>
<dbReference type="SMART" id="SM00298">
    <property type="entry name" value="CHROMO"/>
    <property type="match status" value="1"/>
</dbReference>
<feature type="compositionally biased region" description="Acidic residues" evidence="3">
    <location>
        <begin position="34"/>
        <end position="48"/>
    </location>
</feature>
<reference evidence="5 6" key="1">
    <citation type="journal article" date="2023" name="Hortic Res">
        <title>Pangenome of water caltrop reveals structural variations and asymmetric subgenome divergence after allopolyploidization.</title>
        <authorList>
            <person name="Zhang X."/>
            <person name="Chen Y."/>
            <person name="Wang L."/>
            <person name="Yuan Y."/>
            <person name="Fang M."/>
            <person name="Shi L."/>
            <person name="Lu R."/>
            <person name="Comes H.P."/>
            <person name="Ma Y."/>
            <person name="Chen Y."/>
            <person name="Huang G."/>
            <person name="Zhou Y."/>
            <person name="Zheng Z."/>
            <person name="Qiu Y."/>
        </authorList>
    </citation>
    <scope>NUCLEOTIDE SEQUENCE [LARGE SCALE GENOMIC DNA]</scope>
    <source>
        <strain evidence="5">F231</strain>
    </source>
</reference>
<dbReference type="CDD" id="cd00024">
    <property type="entry name" value="CD_CSD"/>
    <property type="match status" value="1"/>
</dbReference>
<evidence type="ECO:0000259" key="4">
    <source>
        <dbReference type="PROSITE" id="PS50013"/>
    </source>
</evidence>
<dbReference type="InterPro" id="IPR000953">
    <property type="entry name" value="Chromo/chromo_shadow_dom"/>
</dbReference>
<proteinExistence type="predicted"/>
<dbReference type="PROSITE" id="PS50013">
    <property type="entry name" value="CHROMO_2"/>
    <property type="match status" value="1"/>
</dbReference>
<comment type="subcellular location">
    <subcellularLocation>
        <location evidence="1">Nucleus</location>
    </subcellularLocation>
</comment>
<dbReference type="AlphaFoldDB" id="A0AAN7RF09"/>
<evidence type="ECO:0000256" key="1">
    <source>
        <dbReference type="ARBA" id="ARBA00004123"/>
    </source>
</evidence>
<dbReference type="PANTHER" id="PTHR47240">
    <property type="entry name" value="CHROMO DOMAIN-CONTAINING PROTEIN LHP1"/>
    <property type="match status" value="1"/>
</dbReference>
<feature type="domain" description="Chromo" evidence="4">
    <location>
        <begin position="73"/>
        <end position="132"/>
    </location>
</feature>
<dbReference type="EMBL" id="JAXQNO010000003">
    <property type="protein sequence ID" value="KAK4801272.1"/>
    <property type="molecule type" value="Genomic_DNA"/>
</dbReference>
<dbReference type="InterPro" id="IPR023780">
    <property type="entry name" value="Chromo_domain"/>
</dbReference>
<dbReference type="Proteomes" id="UP001346149">
    <property type="component" value="Unassembled WGS sequence"/>
</dbReference>
<dbReference type="SUPFAM" id="SSF54160">
    <property type="entry name" value="Chromo domain-like"/>
    <property type="match status" value="1"/>
</dbReference>
<accession>A0AAN7RF09</accession>
<dbReference type="Pfam" id="PF00385">
    <property type="entry name" value="Chromo"/>
    <property type="match status" value="1"/>
</dbReference>
<evidence type="ECO:0000256" key="2">
    <source>
        <dbReference type="ARBA" id="ARBA00023242"/>
    </source>
</evidence>
<protein>
    <recommendedName>
        <fullName evidence="4">Chromo domain-containing protein</fullName>
    </recommendedName>
</protein>
<dbReference type="InterPro" id="IPR023779">
    <property type="entry name" value="Chromodomain_CS"/>
</dbReference>
<keyword evidence="6" id="KW-1185">Reference proteome</keyword>
<dbReference type="PRINTS" id="PR00504">
    <property type="entry name" value="CHROMODOMAIN"/>
</dbReference>
<feature type="compositionally biased region" description="Basic and acidic residues" evidence="3">
    <location>
        <begin position="21"/>
        <end position="33"/>
    </location>
</feature>
<gene>
    <name evidence="5" type="ORF">SAY86_021759</name>
</gene>